<dbReference type="GeneID" id="65123513"/>
<dbReference type="Proteomes" id="UP000382888">
    <property type="component" value="Segment"/>
</dbReference>
<gene>
    <name evidence="1" type="primary">115</name>
    <name evidence="1" type="ORF">SEA_DIRKDIRK_115</name>
</gene>
<dbReference type="KEGG" id="vg:65123513"/>
<dbReference type="RefSeq" id="YP_010105508.1">
    <property type="nucleotide sequence ID" value="NC_055827.1"/>
</dbReference>
<dbReference type="EMBL" id="MN617841">
    <property type="protein sequence ID" value="QGH75216.1"/>
    <property type="molecule type" value="Genomic_DNA"/>
</dbReference>
<name>A0A5Q2W9N2_9CAUD</name>
<evidence type="ECO:0000313" key="2">
    <source>
        <dbReference type="Proteomes" id="UP000382888"/>
    </source>
</evidence>
<accession>A0A5Q2W9N2</accession>
<keyword evidence="2" id="KW-1185">Reference proteome</keyword>
<protein>
    <submittedName>
        <fullName evidence="1">Uncharacterized protein</fullName>
    </submittedName>
</protein>
<proteinExistence type="predicted"/>
<sequence length="108" mass="12540">MKTTKHNLKQAHNGSYYCVDDLGMMCAGNWDTVDDWELHASKPSFYDGGTIWAIKRNDIGDKPVYMRMDNEAQAREWFDGMNRNEPKDFPKELKPELVCAKILWKPQG</sequence>
<organism evidence="1 2">
    <name type="scientific">Mycobacterium phage DirkDirk</name>
    <dbReference type="NCBI Taxonomy" id="2664225"/>
    <lineage>
        <taxon>Viruses</taxon>
        <taxon>Duplodnaviria</taxon>
        <taxon>Heunggongvirae</taxon>
        <taxon>Uroviricota</taxon>
        <taxon>Caudoviricetes</taxon>
        <taxon>Vilmaviridae</taxon>
        <taxon>Lclasvirinae</taxon>
        <taxon>Bronvirus</taxon>
        <taxon>Bronvirus dirkdirk</taxon>
    </lineage>
</organism>
<reference evidence="1 2" key="1">
    <citation type="submission" date="2019-10" db="EMBL/GenBank/DDBJ databases">
        <authorList>
            <person name="Nicke D.S."/>
            <person name="Risi M."/>
            <person name="Mitchell L."/>
            <person name="Tubman A."/>
            <person name="Guild N.A."/>
            <person name="Fillman C.L."/>
            <person name="Garlena R.A."/>
            <person name="Russell D.A."/>
            <person name="Pope W.H."/>
            <person name="Jacobs-Sera D."/>
            <person name="Hatfull G.F."/>
        </authorList>
    </citation>
    <scope>NUCLEOTIDE SEQUENCE [LARGE SCALE GENOMIC DNA]</scope>
</reference>
<evidence type="ECO:0000313" key="1">
    <source>
        <dbReference type="EMBL" id="QGH75216.1"/>
    </source>
</evidence>